<gene>
    <name evidence="5" type="ORF">L5G33_17565</name>
</gene>
<keyword evidence="2" id="KW-0804">Transcription</keyword>
<sequence length="105" mass="11549">MTSSIVPNPERPPRQEFAATEHLAVEAVVAYVDNELSPMATTRADAHLVLCTRCSEEVVNQVRARSLLRGGAQMSAPPSLLGQLSQIPTREIDVRRAGRSNRRSR</sequence>
<dbReference type="Proteomes" id="UP001200110">
    <property type="component" value="Unassembled WGS sequence"/>
</dbReference>
<dbReference type="InterPro" id="IPR041916">
    <property type="entry name" value="Anti_sigma_zinc_sf"/>
</dbReference>
<reference evidence="5 6" key="1">
    <citation type="submission" date="2022-01" db="EMBL/GenBank/DDBJ databases">
        <authorList>
            <person name="Huang Y."/>
        </authorList>
    </citation>
    <scope>NUCLEOTIDE SEQUENCE [LARGE SCALE GENOMIC DNA]</scope>
    <source>
        <strain evidence="5 6">HY366</strain>
    </source>
</reference>
<dbReference type="InterPro" id="IPR027383">
    <property type="entry name" value="Znf_put"/>
</dbReference>
<dbReference type="EMBL" id="JAKKOR010000013">
    <property type="protein sequence ID" value="MCF8590265.1"/>
    <property type="molecule type" value="Genomic_DNA"/>
</dbReference>
<feature type="domain" description="Putative zinc-finger" evidence="4">
    <location>
        <begin position="24"/>
        <end position="54"/>
    </location>
</feature>
<dbReference type="Pfam" id="PF13490">
    <property type="entry name" value="zf-HC2"/>
    <property type="match status" value="1"/>
</dbReference>
<evidence type="ECO:0000259" key="4">
    <source>
        <dbReference type="Pfam" id="PF13490"/>
    </source>
</evidence>
<name>A0ABS9IXH0_9ACTN</name>
<keyword evidence="1" id="KW-0805">Transcription regulation</keyword>
<dbReference type="Gene3D" id="1.10.10.1320">
    <property type="entry name" value="Anti-sigma factor, zinc-finger domain"/>
    <property type="match status" value="1"/>
</dbReference>
<evidence type="ECO:0000313" key="5">
    <source>
        <dbReference type="EMBL" id="MCF8590265.1"/>
    </source>
</evidence>
<comment type="caution">
    <text evidence="5">The sequence shown here is derived from an EMBL/GenBank/DDBJ whole genome shotgun (WGS) entry which is preliminary data.</text>
</comment>
<evidence type="ECO:0000313" key="6">
    <source>
        <dbReference type="Proteomes" id="UP001200110"/>
    </source>
</evidence>
<feature type="region of interest" description="Disordered" evidence="3">
    <location>
        <begin position="69"/>
        <end position="105"/>
    </location>
</feature>
<evidence type="ECO:0000256" key="1">
    <source>
        <dbReference type="ARBA" id="ARBA00023015"/>
    </source>
</evidence>
<evidence type="ECO:0000256" key="3">
    <source>
        <dbReference type="SAM" id="MobiDB-lite"/>
    </source>
</evidence>
<keyword evidence="6" id="KW-1185">Reference proteome</keyword>
<protein>
    <submittedName>
        <fullName evidence="5">Zf-HC2 domain-containing protein</fullName>
    </submittedName>
</protein>
<organism evidence="5 6">
    <name type="scientific">Gordonia liuliyuniae</name>
    <dbReference type="NCBI Taxonomy" id="2911517"/>
    <lineage>
        <taxon>Bacteria</taxon>
        <taxon>Bacillati</taxon>
        <taxon>Actinomycetota</taxon>
        <taxon>Actinomycetes</taxon>
        <taxon>Mycobacteriales</taxon>
        <taxon>Gordoniaceae</taxon>
        <taxon>Gordonia</taxon>
    </lineage>
</organism>
<dbReference type="RefSeq" id="WP_236999462.1">
    <property type="nucleotide sequence ID" value="NZ_JAKKOR010000013.1"/>
</dbReference>
<accession>A0ABS9IXH0</accession>
<proteinExistence type="predicted"/>
<evidence type="ECO:0000256" key="2">
    <source>
        <dbReference type="ARBA" id="ARBA00023163"/>
    </source>
</evidence>